<dbReference type="Gene3D" id="1.10.4020.10">
    <property type="entry name" value="DNA breaking-rejoining enzymes"/>
    <property type="match status" value="1"/>
</dbReference>
<dbReference type="InterPro" id="IPR038269">
    <property type="entry name" value="SCAN_sf"/>
</dbReference>
<accession>A0ABD3VB28</accession>
<reference evidence="2 3" key="1">
    <citation type="submission" date="2024-11" db="EMBL/GenBank/DDBJ databases">
        <title>Chromosome-level genome assembly of the freshwater bivalve Anodonta woodiana.</title>
        <authorList>
            <person name="Chen X."/>
        </authorList>
    </citation>
    <scope>NUCLEOTIDE SEQUENCE [LARGE SCALE GENOMIC DNA]</scope>
    <source>
        <strain evidence="2">MN2024</strain>
        <tissue evidence="2">Gills</tissue>
    </source>
</reference>
<dbReference type="SUPFAM" id="SSF47353">
    <property type="entry name" value="Retrovirus capsid dimerization domain-like"/>
    <property type="match status" value="1"/>
</dbReference>
<dbReference type="AlphaFoldDB" id="A0ABD3VB28"/>
<evidence type="ECO:0000313" key="2">
    <source>
        <dbReference type="EMBL" id="KAL3858777.1"/>
    </source>
</evidence>
<dbReference type="Proteomes" id="UP001634394">
    <property type="component" value="Unassembled WGS sequence"/>
</dbReference>
<organism evidence="2 3">
    <name type="scientific">Sinanodonta woodiana</name>
    <name type="common">Chinese pond mussel</name>
    <name type="synonym">Anodonta woodiana</name>
    <dbReference type="NCBI Taxonomy" id="1069815"/>
    <lineage>
        <taxon>Eukaryota</taxon>
        <taxon>Metazoa</taxon>
        <taxon>Spiralia</taxon>
        <taxon>Lophotrochozoa</taxon>
        <taxon>Mollusca</taxon>
        <taxon>Bivalvia</taxon>
        <taxon>Autobranchia</taxon>
        <taxon>Heteroconchia</taxon>
        <taxon>Palaeoheterodonta</taxon>
        <taxon>Unionida</taxon>
        <taxon>Unionoidea</taxon>
        <taxon>Unionidae</taxon>
        <taxon>Unioninae</taxon>
        <taxon>Sinanodonta</taxon>
    </lineage>
</organism>
<dbReference type="PANTHER" id="PTHR46888">
    <property type="entry name" value="ZINC KNUCKLE DOMAINCONTAINING PROTEIN-RELATED"/>
    <property type="match status" value="1"/>
</dbReference>
<feature type="coiled-coil region" evidence="1">
    <location>
        <begin position="119"/>
        <end position="155"/>
    </location>
</feature>
<comment type="caution">
    <text evidence="2">The sequence shown here is derived from an EMBL/GenBank/DDBJ whole genome shotgun (WGS) entry which is preliminary data.</text>
</comment>
<dbReference type="EMBL" id="JBJQND010000012">
    <property type="protein sequence ID" value="KAL3858777.1"/>
    <property type="molecule type" value="Genomic_DNA"/>
</dbReference>
<keyword evidence="3" id="KW-1185">Reference proteome</keyword>
<dbReference type="PANTHER" id="PTHR46888:SF1">
    <property type="entry name" value="RIBONUCLEASE H"/>
    <property type="match status" value="1"/>
</dbReference>
<keyword evidence="1" id="KW-0175">Coiled coil</keyword>
<proteinExistence type="predicted"/>
<evidence type="ECO:0000256" key="1">
    <source>
        <dbReference type="SAM" id="Coils"/>
    </source>
</evidence>
<evidence type="ECO:0000313" key="3">
    <source>
        <dbReference type="Proteomes" id="UP001634394"/>
    </source>
</evidence>
<gene>
    <name evidence="2" type="ORF">ACJMK2_009030</name>
</gene>
<sequence>MSSLKDLVELGKQFGYEGETLRKFVQEKQARERDQRVKERDIERKKTELHIAFEREKLVLEKEKMVFKEKKIELEKQASREKIDLERQAGKERIGWEMDAEKERIEQVHELEERKSEGKKRAKLDAIELEDRNMEKEHKRKFEFLEAKKDRQQDSKLKCPKLPPFDDNEDNLDSYLHRFERYATIQKWQRDNWSLHVSAMLKGKALDVYSRLRVNDALNYDALKEALLKRYELTEQGFRIKFKTSKPEKGETFAQFICRTGNYFQRWIECGKVQKPFEGLTDFLLRDQLLDTCSRELYLLLREKSLSNVCLFDLDF</sequence>
<name>A0ABD3VB28_SINWO</name>
<protein>
    <submittedName>
        <fullName evidence="2">Uncharacterized protein</fullName>
    </submittedName>
</protein>